<evidence type="ECO:0000256" key="1">
    <source>
        <dbReference type="SAM" id="Phobius"/>
    </source>
</evidence>
<keyword evidence="1" id="KW-0472">Membrane</keyword>
<feature type="transmembrane region" description="Helical" evidence="1">
    <location>
        <begin position="294"/>
        <end position="316"/>
    </location>
</feature>
<feature type="transmembrane region" description="Helical" evidence="1">
    <location>
        <begin position="70"/>
        <end position="88"/>
    </location>
</feature>
<evidence type="ECO:0000313" key="3">
    <source>
        <dbReference type="Proteomes" id="UP000253509"/>
    </source>
</evidence>
<feature type="transmembrane region" description="Helical" evidence="1">
    <location>
        <begin position="118"/>
        <end position="144"/>
    </location>
</feature>
<feature type="transmembrane region" description="Helical" evidence="1">
    <location>
        <begin position="340"/>
        <end position="363"/>
    </location>
</feature>
<dbReference type="EMBL" id="QNSB01000002">
    <property type="protein sequence ID" value="RBP73490.1"/>
    <property type="molecule type" value="Genomic_DNA"/>
</dbReference>
<feature type="transmembrane region" description="Helical" evidence="1">
    <location>
        <begin position="150"/>
        <end position="173"/>
    </location>
</feature>
<evidence type="ECO:0000313" key="2">
    <source>
        <dbReference type="EMBL" id="RBP73490.1"/>
    </source>
</evidence>
<feature type="transmembrane region" description="Helical" evidence="1">
    <location>
        <begin position="501"/>
        <end position="520"/>
    </location>
</feature>
<proteinExistence type="predicted"/>
<organism evidence="2 3">
    <name type="scientific">Brevibacterium celere</name>
    <dbReference type="NCBI Taxonomy" id="225845"/>
    <lineage>
        <taxon>Bacteria</taxon>
        <taxon>Bacillati</taxon>
        <taxon>Actinomycetota</taxon>
        <taxon>Actinomycetes</taxon>
        <taxon>Micrococcales</taxon>
        <taxon>Brevibacteriaceae</taxon>
        <taxon>Brevibacterium</taxon>
    </lineage>
</organism>
<keyword evidence="1" id="KW-1133">Transmembrane helix</keyword>
<feature type="transmembrane region" description="Helical" evidence="1">
    <location>
        <begin position="235"/>
        <end position="253"/>
    </location>
</feature>
<feature type="transmembrane region" description="Helical" evidence="1">
    <location>
        <begin position="180"/>
        <end position="198"/>
    </location>
</feature>
<gene>
    <name evidence="2" type="ORF">DFO65_10218</name>
</gene>
<comment type="caution">
    <text evidence="2">The sequence shown here is derived from an EMBL/GenBank/DDBJ whole genome shotgun (WGS) entry which is preliminary data.</text>
</comment>
<keyword evidence="1" id="KW-0812">Transmembrane</keyword>
<dbReference type="Proteomes" id="UP000253509">
    <property type="component" value="Unassembled WGS sequence"/>
</dbReference>
<name>A0A366IP00_9MICO</name>
<dbReference type="AlphaFoldDB" id="A0A366IP00"/>
<reference evidence="2 3" key="1">
    <citation type="submission" date="2018-06" db="EMBL/GenBank/DDBJ databases">
        <title>Freshwater and sediment microbial communities from various areas in North America, analyzing microbe dynamics in response to fracking.</title>
        <authorList>
            <person name="Lamendella R."/>
        </authorList>
    </citation>
    <scope>NUCLEOTIDE SEQUENCE [LARGE SCALE GENOMIC DNA]</scope>
    <source>
        <strain evidence="2 3">3b_TX</strain>
    </source>
</reference>
<feature type="transmembrane region" description="Helical" evidence="1">
    <location>
        <begin position="384"/>
        <end position="406"/>
    </location>
</feature>
<keyword evidence="3" id="KW-1185">Reference proteome</keyword>
<protein>
    <submittedName>
        <fullName evidence="2">ABC-2 type transport system permease protein</fullName>
    </submittedName>
</protein>
<feature type="transmembrane region" description="Helical" evidence="1">
    <location>
        <begin position="453"/>
        <end position="474"/>
    </location>
</feature>
<feature type="transmembrane region" description="Helical" evidence="1">
    <location>
        <begin position="426"/>
        <end position="446"/>
    </location>
</feature>
<accession>A0A366IP00</accession>
<sequence>MIRFMLRRDRWRLPLWVLGLAALTAYFANAIGTVMDDEALASMTVFARNPIMGLISGPGYGFDEITLPRFITGVYGVFLMLGAAMMNITSISRHTRIEEQTGRAELIRANVTGRDTQLIAALVVAVLMNAALSVLMTLAFRYSAAEPEPLASVVLFSLGVAAVGCVFAAVTAVTSQFSAFARAGSGIAGAVLAAAFVIRGLGDMSAVQDGDLEWLTWLSPLGWAQQTAPFVLDRWWPLLLHLGLFAVLVPIAVRLQSTRDLAAGILAERLGREHAPGSLSTPLGLALRLQRSSLVWWSIGVFTMGVVFGSFTGAMADSAAGMPPEIVDIMGGAAGIVDGYIGYMAMYFALIVTAYAVLAILGLRSEEQGVRTEPVLATAVSRSSWLLSWTCVTALGVLWLMLLAGLGDGLGAAVSTGDWEVFGPSVLGHTAQTASVWVFLALALALYGFAPRLMALTWIVFVCSAVLTLFGQMLQVDEEVLDTSVFRHVGQYPAQDLSAEAVLVLIGVAAVLVCLGVLGFRRRNLITA</sequence>